<dbReference type="Proteomes" id="UP000317291">
    <property type="component" value="Unassembled WGS sequence"/>
</dbReference>
<proteinExistence type="predicted"/>
<dbReference type="AlphaFoldDB" id="A0A5C5RFF5"/>
<feature type="region of interest" description="Disordered" evidence="1">
    <location>
        <begin position="218"/>
        <end position="258"/>
    </location>
</feature>
<name>A0A5C5RFF5_9ACTN</name>
<evidence type="ECO:0000313" key="3">
    <source>
        <dbReference type="Proteomes" id="UP000317291"/>
    </source>
</evidence>
<organism evidence="2 3">
    <name type="scientific">Tsukamurella asaccharolytica</name>
    <dbReference type="NCBI Taxonomy" id="2592067"/>
    <lineage>
        <taxon>Bacteria</taxon>
        <taxon>Bacillati</taxon>
        <taxon>Actinomycetota</taxon>
        <taxon>Actinomycetes</taxon>
        <taxon>Mycobacteriales</taxon>
        <taxon>Tsukamurellaceae</taxon>
        <taxon>Tsukamurella</taxon>
    </lineage>
</organism>
<dbReference type="RefSeq" id="WP_146559434.1">
    <property type="nucleotide sequence ID" value="NZ_VIGW01000001.1"/>
</dbReference>
<comment type="caution">
    <text evidence="2">The sequence shown here is derived from an EMBL/GenBank/DDBJ whole genome shotgun (WGS) entry which is preliminary data.</text>
</comment>
<sequence length="258" mass="28755">MLDDETRDFLDSVDDRPTALLAPLLRGDWHLEVAAYDADPSMTFRGERGYIGDGRPFIQVGVSVMPRHLFVRAELAFTLLLMDKFISNSQCFNDPNVGAALAEFIGFPSAYVIDRTDATDWDTPALEDILTEVDERFTPIADETMMQPLWLDHESQALIVQNSTSHAFGRYYLVSQKVALRAGFGDLWQPDSFALDDVYVVEVPAVIVREFGVYEPGPHNRRVPARPARPTTERPVSRPGAQVTTPLHSRPAPPSPSA</sequence>
<evidence type="ECO:0000256" key="1">
    <source>
        <dbReference type="SAM" id="MobiDB-lite"/>
    </source>
</evidence>
<reference evidence="2 3" key="1">
    <citation type="submission" date="2019-06" db="EMBL/GenBank/DDBJ databases">
        <title>Tsukamurella conjunctivitidis sp. nov., Tsukamurella assacharolytica sp. nov. and Tsukamurella sputae sp. nov. isolated from patients with conjunctivitis, bacteraemia (lymphoma) and respiratory infection (sputum) in Hong Kong.</title>
        <authorList>
            <person name="Teng J.L.L."/>
            <person name="Lee H.H."/>
            <person name="Fong J.Y.H."/>
            <person name="Fok K.M.N."/>
            <person name="Lau S.K.P."/>
            <person name="Woo P.C.Y."/>
        </authorList>
    </citation>
    <scope>NUCLEOTIDE SEQUENCE [LARGE SCALE GENOMIC DNA]</scope>
    <source>
        <strain evidence="2 3">HKU71</strain>
    </source>
</reference>
<accession>A0A5C5RFF5</accession>
<protein>
    <submittedName>
        <fullName evidence="2">Uncharacterized protein</fullName>
    </submittedName>
</protein>
<evidence type="ECO:0000313" key="2">
    <source>
        <dbReference type="EMBL" id="TWS21580.1"/>
    </source>
</evidence>
<keyword evidence="3" id="KW-1185">Reference proteome</keyword>
<gene>
    <name evidence="2" type="ORF">FK529_03065</name>
</gene>
<dbReference type="EMBL" id="VIGW01000001">
    <property type="protein sequence ID" value="TWS21580.1"/>
    <property type="molecule type" value="Genomic_DNA"/>
</dbReference>